<accession>A0A0C4YKT8</accession>
<keyword evidence="2" id="KW-1185">Reference proteome</keyword>
<organism evidence="1 2">
    <name type="scientific">Cupriavidus basilensis</name>
    <dbReference type="NCBI Taxonomy" id="68895"/>
    <lineage>
        <taxon>Bacteria</taxon>
        <taxon>Pseudomonadati</taxon>
        <taxon>Pseudomonadota</taxon>
        <taxon>Betaproteobacteria</taxon>
        <taxon>Burkholderiales</taxon>
        <taxon>Burkholderiaceae</taxon>
        <taxon>Cupriavidus</taxon>
    </lineage>
</organism>
<protein>
    <submittedName>
        <fullName evidence="1">Uncharacterized protein</fullName>
    </submittedName>
</protein>
<reference evidence="1 2" key="1">
    <citation type="journal article" date="2015" name="Genome Announc.">
        <title>Complete Genome Sequence of Cupriavidus basilensis 4G11, Isolated from the Oak Ridge Field Research Center Site.</title>
        <authorList>
            <person name="Ray J."/>
            <person name="Waters R.J."/>
            <person name="Skerker J.M."/>
            <person name="Kuehl J.V."/>
            <person name="Price M.N."/>
            <person name="Huang J."/>
            <person name="Chakraborty R."/>
            <person name="Arkin A.P."/>
            <person name="Deutschbauer A."/>
        </authorList>
    </citation>
    <scope>NUCLEOTIDE SEQUENCE [LARGE SCALE GENOMIC DNA]</scope>
    <source>
        <strain evidence="1">4G11</strain>
    </source>
</reference>
<dbReference type="KEGG" id="cbw:RR42_s1020"/>
<evidence type="ECO:0000313" key="2">
    <source>
        <dbReference type="Proteomes" id="UP000031843"/>
    </source>
</evidence>
<proteinExistence type="predicted"/>
<name>A0A0C4YKT8_9BURK</name>
<sequence length="46" mass="5094">MISGRQRFQAEMESVLPRQRLFSQYGLASPVLAKKQSLALQASSPS</sequence>
<gene>
    <name evidence="1" type="ORF">RR42_s1020</name>
</gene>
<dbReference type="EMBL" id="CP010537">
    <property type="protein sequence ID" value="AJG22609.1"/>
    <property type="molecule type" value="Genomic_DNA"/>
</dbReference>
<dbReference type="Proteomes" id="UP000031843">
    <property type="component" value="Chromosome secondary"/>
</dbReference>
<evidence type="ECO:0000313" key="1">
    <source>
        <dbReference type="EMBL" id="AJG22609.1"/>
    </source>
</evidence>
<dbReference type="AlphaFoldDB" id="A0A0C4YKT8"/>